<protein>
    <submittedName>
        <fullName evidence="3">Helix-hairpin-helix domain-containing protein</fullName>
    </submittedName>
</protein>
<reference evidence="3 4" key="1">
    <citation type="submission" date="2020-03" db="EMBL/GenBank/DDBJ databases">
        <title>Draft Genome Sequence of 2-Methylisoborneol Producing Pseudanabaena yagii Strain GIHE-NHR1 Isolated from North Han River in South Korea.</title>
        <authorList>
            <person name="Jeong J."/>
        </authorList>
    </citation>
    <scope>NUCLEOTIDE SEQUENCE [LARGE SCALE GENOMIC DNA]</scope>
    <source>
        <strain evidence="3 4">GIHE-NHR1</strain>
    </source>
</reference>
<keyword evidence="4" id="KW-1185">Reference proteome</keyword>
<dbReference type="Proteomes" id="UP000738376">
    <property type="component" value="Unassembled WGS sequence"/>
</dbReference>
<evidence type="ECO:0000256" key="2">
    <source>
        <dbReference type="SAM" id="SignalP"/>
    </source>
</evidence>
<sequence>MSAIISFISRALKALVKSKAFFLLFTLSLVSAIAIAACSNEPKASIPSNPATIESKTESKSGTQKDAMTPSHNKAKININEAILSELDKVEAKLGIAGLSNKIQAARPYTKVEDLVTKKVVTAEQFAQIKDMVGTETIELTGEAKDVDYLTKLGLMKGHMIVAKELLDLQKPDQALPHIEHPVEEIYADVEGQLKERKVKEFKQPLMDLQQLVKSKPNDPSIAAKYNDAIASIDSAIAAIPETQRQSPKFSLQVINTILDTAGTEYRAAIANDKIKEIIEYQDSRGFTIYVEQLYKSIASAMEKQHPDVHKQFTASLEKLKSAYPSAIAPDKPVLSVADMAELIKGNEQAATKVYAKS</sequence>
<feature type="signal peptide" evidence="2">
    <location>
        <begin position="1"/>
        <end position="36"/>
    </location>
</feature>
<dbReference type="EMBL" id="JAAVJL010000002">
    <property type="protein sequence ID" value="NMF60153.1"/>
    <property type="molecule type" value="Genomic_DNA"/>
</dbReference>
<feature type="region of interest" description="Disordered" evidence="1">
    <location>
        <begin position="43"/>
        <end position="71"/>
    </location>
</feature>
<evidence type="ECO:0000313" key="4">
    <source>
        <dbReference type="Proteomes" id="UP000738376"/>
    </source>
</evidence>
<name>A0ABX1LVE8_9CYAN</name>
<organism evidence="3 4">
    <name type="scientific">Pseudanabaena yagii GIHE-NHR1</name>
    <dbReference type="NCBI Taxonomy" id="2722753"/>
    <lineage>
        <taxon>Bacteria</taxon>
        <taxon>Bacillati</taxon>
        <taxon>Cyanobacteriota</taxon>
        <taxon>Cyanophyceae</taxon>
        <taxon>Pseudanabaenales</taxon>
        <taxon>Pseudanabaenaceae</taxon>
        <taxon>Pseudanabaena</taxon>
        <taxon>Pseudanabaena yagii</taxon>
    </lineage>
</organism>
<comment type="caution">
    <text evidence="3">The sequence shown here is derived from an EMBL/GenBank/DDBJ whole genome shotgun (WGS) entry which is preliminary data.</text>
</comment>
<dbReference type="RefSeq" id="WP_169365093.1">
    <property type="nucleotide sequence ID" value="NZ_JAAVJL010000002.1"/>
</dbReference>
<evidence type="ECO:0000313" key="3">
    <source>
        <dbReference type="EMBL" id="NMF60153.1"/>
    </source>
</evidence>
<dbReference type="Gene3D" id="1.10.150.320">
    <property type="entry name" value="Photosystem II 12 kDa extrinsic protein"/>
    <property type="match status" value="1"/>
</dbReference>
<accession>A0ABX1LVE8</accession>
<feature type="chain" id="PRO_5045539418" evidence="2">
    <location>
        <begin position="37"/>
        <end position="358"/>
    </location>
</feature>
<evidence type="ECO:0000256" key="1">
    <source>
        <dbReference type="SAM" id="MobiDB-lite"/>
    </source>
</evidence>
<keyword evidence="2" id="KW-0732">Signal</keyword>
<dbReference type="SUPFAM" id="SSF81585">
    <property type="entry name" value="PsbU/PolX domain-like"/>
    <property type="match status" value="1"/>
</dbReference>
<gene>
    <name evidence="3" type="ORF">HC246_19510</name>
</gene>
<feature type="compositionally biased region" description="Polar residues" evidence="1">
    <location>
        <begin position="46"/>
        <end position="71"/>
    </location>
</feature>
<proteinExistence type="predicted"/>